<name>A0AAD8EIY3_DIPPU</name>
<comment type="caution">
    <text evidence="1">The sequence shown here is derived from an EMBL/GenBank/DDBJ whole genome shotgun (WGS) entry which is preliminary data.</text>
</comment>
<reference evidence="1" key="2">
    <citation type="submission" date="2023-05" db="EMBL/GenBank/DDBJ databases">
        <authorList>
            <person name="Fouks B."/>
        </authorList>
    </citation>
    <scope>NUCLEOTIDE SEQUENCE</scope>
    <source>
        <strain evidence="1">Stay&amp;Tobe</strain>
        <tissue evidence="1">Testes</tissue>
    </source>
</reference>
<feature type="non-terminal residue" evidence="1">
    <location>
        <position position="78"/>
    </location>
</feature>
<protein>
    <submittedName>
        <fullName evidence="1">Uncharacterized protein</fullName>
    </submittedName>
</protein>
<organism evidence="1 2">
    <name type="scientific">Diploptera punctata</name>
    <name type="common">Pacific beetle cockroach</name>
    <dbReference type="NCBI Taxonomy" id="6984"/>
    <lineage>
        <taxon>Eukaryota</taxon>
        <taxon>Metazoa</taxon>
        <taxon>Ecdysozoa</taxon>
        <taxon>Arthropoda</taxon>
        <taxon>Hexapoda</taxon>
        <taxon>Insecta</taxon>
        <taxon>Pterygota</taxon>
        <taxon>Neoptera</taxon>
        <taxon>Polyneoptera</taxon>
        <taxon>Dictyoptera</taxon>
        <taxon>Blattodea</taxon>
        <taxon>Blaberoidea</taxon>
        <taxon>Blaberidae</taxon>
        <taxon>Diplopterinae</taxon>
        <taxon>Diploptera</taxon>
    </lineage>
</organism>
<keyword evidence="2" id="KW-1185">Reference proteome</keyword>
<sequence length="78" mass="9290">RFRSAIRLKNRSKMRQIGCCRPATSKSRKALTNFDKYRNRSFNSHQYCSGDYGNFVFRYLIDFQCVWDLIILEGPSEK</sequence>
<gene>
    <name evidence="1" type="ORF">L9F63_001589</name>
</gene>
<reference evidence="1" key="1">
    <citation type="journal article" date="2023" name="IScience">
        <title>Live-bearing cockroach genome reveals convergent evolutionary mechanisms linked to viviparity in insects and beyond.</title>
        <authorList>
            <person name="Fouks B."/>
            <person name="Harrison M.C."/>
            <person name="Mikhailova A.A."/>
            <person name="Marchal E."/>
            <person name="English S."/>
            <person name="Carruthers M."/>
            <person name="Jennings E.C."/>
            <person name="Chiamaka E.L."/>
            <person name="Frigard R.A."/>
            <person name="Pippel M."/>
            <person name="Attardo G.M."/>
            <person name="Benoit J.B."/>
            <person name="Bornberg-Bauer E."/>
            <person name="Tobe S.S."/>
        </authorList>
    </citation>
    <scope>NUCLEOTIDE SEQUENCE</scope>
    <source>
        <strain evidence="1">Stay&amp;Tobe</strain>
    </source>
</reference>
<feature type="non-terminal residue" evidence="1">
    <location>
        <position position="1"/>
    </location>
</feature>
<accession>A0AAD8EIY3</accession>
<proteinExistence type="predicted"/>
<dbReference type="EMBL" id="JASPKZ010003854">
    <property type="protein sequence ID" value="KAJ9591866.1"/>
    <property type="molecule type" value="Genomic_DNA"/>
</dbReference>
<dbReference type="AlphaFoldDB" id="A0AAD8EIY3"/>
<evidence type="ECO:0000313" key="2">
    <source>
        <dbReference type="Proteomes" id="UP001233999"/>
    </source>
</evidence>
<dbReference type="Proteomes" id="UP001233999">
    <property type="component" value="Unassembled WGS sequence"/>
</dbReference>
<evidence type="ECO:0000313" key="1">
    <source>
        <dbReference type="EMBL" id="KAJ9591866.1"/>
    </source>
</evidence>